<reference evidence="1 2" key="1">
    <citation type="journal article" date="2016" name="Nat. Commun.">
        <title>Thousands of microbial genomes shed light on interconnected biogeochemical processes in an aquifer system.</title>
        <authorList>
            <person name="Anantharaman K."/>
            <person name="Brown C.T."/>
            <person name="Hug L.A."/>
            <person name="Sharon I."/>
            <person name="Castelle C.J."/>
            <person name="Probst A.J."/>
            <person name="Thomas B.C."/>
            <person name="Singh A."/>
            <person name="Wilkins M.J."/>
            <person name="Karaoz U."/>
            <person name="Brodie E.L."/>
            <person name="Williams K.H."/>
            <person name="Hubbard S.S."/>
            <person name="Banfield J.F."/>
        </authorList>
    </citation>
    <scope>NUCLEOTIDE SEQUENCE [LARGE SCALE GENOMIC DNA]</scope>
</reference>
<comment type="caution">
    <text evidence="1">The sequence shown here is derived from an EMBL/GenBank/DDBJ whole genome shotgun (WGS) entry which is preliminary data.</text>
</comment>
<evidence type="ECO:0008006" key="3">
    <source>
        <dbReference type="Google" id="ProtNLM"/>
    </source>
</evidence>
<accession>A0A1F5X2E5</accession>
<dbReference type="SUPFAM" id="SSF56784">
    <property type="entry name" value="HAD-like"/>
    <property type="match status" value="1"/>
</dbReference>
<dbReference type="STRING" id="1798351.A2930_03990"/>
<protein>
    <recommendedName>
        <fullName evidence="3">FCP1 homology domain-containing protein</fullName>
    </recommendedName>
</protein>
<sequence length="199" mass="22412">MKSHVDNARDLGRGKKILGFDMDGVVIDNAELKLRVAKSLGINLSPMQTPAEIIKKIVPSDLLRRLQLAIYCNPMISIEAPLMPGIVKLLDDINSAKIPYLLISRRLEPSIAIDLLKKRGIWPKYFNESNAFFVVEPIEKNIKAKELGVTHYVDDETKILSVLADVPNKFLFDHLNVFPASDNYIKIASHEELAKYFLG</sequence>
<dbReference type="EMBL" id="MFID01000006">
    <property type="protein sequence ID" value="OGF81731.1"/>
    <property type="molecule type" value="Genomic_DNA"/>
</dbReference>
<dbReference type="InterPro" id="IPR036412">
    <property type="entry name" value="HAD-like_sf"/>
</dbReference>
<organism evidence="1 2">
    <name type="scientific">Candidatus Giovannonibacteria bacterium RIFCSPLOWO2_01_FULL_45_34</name>
    <dbReference type="NCBI Taxonomy" id="1798351"/>
    <lineage>
        <taxon>Bacteria</taxon>
        <taxon>Candidatus Giovannoniibacteriota</taxon>
    </lineage>
</organism>
<dbReference type="Proteomes" id="UP000178114">
    <property type="component" value="Unassembled WGS sequence"/>
</dbReference>
<dbReference type="AlphaFoldDB" id="A0A1F5X2E5"/>
<proteinExistence type="predicted"/>
<gene>
    <name evidence="1" type="ORF">A2930_03990</name>
</gene>
<name>A0A1F5X2E5_9BACT</name>
<evidence type="ECO:0000313" key="1">
    <source>
        <dbReference type="EMBL" id="OGF81731.1"/>
    </source>
</evidence>
<evidence type="ECO:0000313" key="2">
    <source>
        <dbReference type="Proteomes" id="UP000178114"/>
    </source>
</evidence>